<proteinExistence type="predicted"/>
<evidence type="ECO:0000313" key="2">
    <source>
        <dbReference type="EMBL" id="CAE8628550.1"/>
    </source>
</evidence>
<name>A0A813GWD7_POLGL</name>
<dbReference type="EMBL" id="CAJNNV010029420">
    <property type="protein sequence ID" value="CAE8628550.1"/>
    <property type="molecule type" value="Genomic_DNA"/>
</dbReference>
<dbReference type="AlphaFoldDB" id="A0A813GWD7"/>
<feature type="region of interest" description="Disordered" evidence="1">
    <location>
        <begin position="182"/>
        <end position="220"/>
    </location>
</feature>
<comment type="caution">
    <text evidence="2">The sequence shown here is derived from an EMBL/GenBank/DDBJ whole genome shotgun (WGS) entry which is preliminary data.</text>
</comment>
<evidence type="ECO:0000313" key="3">
    <source>
        <dbReference type="Proteomes" id="UP000654075"/>
    </source>
</evidence>
<reference evidence="2" key="1">
    <citation type="submission" date="2021-02" db="EMBL/GenBank/DDBJ databases">
        <authorList>
            <person name="Dougan E. K."/>
            <person name="Rhodes N."/>
            <person name="Thang M."/>
            <person name="Chan C."/>
        </authorList>
    </citation>
    <scope>NUCLEOTIDE SEQUENCE</scope>
</reference>
<organism evidence="2 3">
    <name type="scientific">Polarella glacialis</name>
    <name type="common">Dinoflagellate</name>
    <dbReference type="NCBI Taxonomy" id="89957"/>
    <lineage>
        <taxon>Eukaryota</taxon>
        <taxon>Sar</taxon>
        <taxon>Alveolata</taxon>
        <taxon>Dinophyceae</taxon>
        <taxon>Suessiales</taxon>
        <taxon>Suessiaceae</taxon>
        <taxon>Polarella</taxon>
    </lineage>
</organism>
<dbReference type="Proteomes" id="UP000654075">
    <property type="component" value="Unassembled WGS sequence"/>
</dbReference>
<accession>A0A813GWD7</accession>
<gene>
    <name evidence="2" type="ORF">PGLA1383_LOCUS45160</name>
</gene>
<protein>
    <submittedName>
        <fullName evidence="2">Uncharacterized protein</fullName>
    </submittedName>
</protein>
<feature type="compositionally biased region" description="Basic and acidic residues" evidence="1">
    <location>
        <begin position="193"/>
        <end position="205"/>
    </location>
</feature>
<sequence length="220" mass="24245">MAKIEASAPGGAAIGETQRLVEALRAAIGQCDEAERRTSFGLYERWRAHLDIHVCAGGSVVSSDAIGGLDRDRGYVPAEEVARGRAREGEAARRQKETAQELDLVQSRVGALGHELRAAESQRGEFRREVAAQRRTTNEWWQWHLARLPRYTEELEGLHQAEAFASSLVAAVEEGQQRLRQGRLEQEEAQLELTRDRPGSERGDGGEVPATRRGVRAAAA</sequence>
<evidence type="ECO:0000256" key="1">
    <source>
        <dbReference type="SAM" id="MobiDB-lite"/>
    </source>
</evidence>
<keyword evidence="3" id="KW-1185">Reference proteome</keyword>